<evidence type="ECO:0000313" key="1">
    <source>
        <dbReference type="EMBL" id="KAI9191892.1"/>
    </source>
</evidence>
<sequence>MMAIGVGPGLPCPIKPSKEASRVWAGTGHAGPRVKLYMQTKLQLNVAIEVEPVKACQGDGSCLARHAIVACLGWHNMMAHAMPG</sequence>
<organism evidence="1 2">
    <name type="scientific">Acer negundo</name>
    <name type="common">Box elder</name>
    <dbReference type="NCBI Taxonomy" id="4023"/>
    <lineage>
        <taxon>Eukaryota</taxon>
        <taxon>Viridiplantae</taxon>
        <taxon>Streptophyta</taxon>
        <taxon>Embryophyta</taxon>
        <taxon>Tracheophyta</taxon>
        <taxon>Spermatophyta</taxon>
        <taxon>Magnoliopsida</taxon>
        <taxon>eudicotyledons</taxon>
        <taxon>Gunneridae</taxon>
        <taxon>Pentapetalae</taxon>
        <taxon>rosids</taxon>
        <taxon>malvids</taxon>
        <taxon>Sapindales</taxon>
        <taxon>Sapindaceae</taxon>
        <taxon>Hippocastanoideae</taxon>
        <taxon>Acereae</taxon>
        <taxon>Acer</taxon>
    </lineage>
</organism>
<evidence type="ECO:0000313" key="2">
    <source>
        <dbReference type="Proteomes" id="UP001064489"/>
    </source>
</evidence>
<proteinExistence type="predicted"/>
<protein>
    <submittedName>
        <fullName evidence="1">Uncharacterized protein</fullName>
    </submittedName>
</protein>
<dbReference type="Proteomes" id="UP001064489">
    <property type="component" value="Chromosome 6"/>
</dbReference>
<reference evidence="1" key="1">
    <citation type="journal article" date="2022" name="Plant J.">
        <title>Strategies of tolerance reflected in two North American maple genomes.</title>
        <authorList>
            <person name="McEvoy S.L."/>
            <person name="Sezen U.U."/>
            <person name="Trouern-Trend A."/>
            <person name="McMahon S.M."/>
            <person name="Schaberg P.G."/>
            <person name="Yang J."/>
            <person name="Wegrzyn J.L."/>
            <person name="Swenson N.G."/>
        </authorList>
    </citation>
    <scope>NUCLEOTIDE SEQUENCE</scope>
    <source>
        <strain evidence="1">91603</strain>
    </source>
</reference>
<dbReference type="EMBL" id="JAJSOW010000004">
    <property type="protein sequence ID" value="KAI9191892.1"/>
    <property type="molecule type" value="Genomic_DNA"/>
</dbReference>
<reference evidence="1" key="2">
    <citation type="submission" date="2023-02" db="EMBL/GenBank/DDBJ databases">
        <authorList>
            <person name="Swenson N.G."/>
            <person name="Wegrzyn J.L."/>
            <person name="Mcevoy S.L."/>
        </authorList>
    </citation>
    <scope>NUCLEOTIDE SEQUENCE</scope>
    <source>
        <strain evidence="1">91603</strain>
        <tissue evidence="1">Leaf</tissue>
    </source>
</reference>
<keyword evidence="2" id="KW-1185">Reference proteome</keyword>
<accession>A0AAD5JAM4</accession>
<comment type="caution">
    <text evidence="1">The sequence shown here is derived from an EMBL/GenBank/DDBJ whole genome shotgun (WGS) entry which is preliminary data.</text>
</comment>
<gene>
    <name evidence="1" type="ORF">LWI28_015102</name>
</gene>
<name>A0AAD5JAM4_ACENE</name>
<dbReference type="AlphaFoldDB" id="A0AAD5JAM4"/>